<dbReference type="EMBL" id="CAJVQB010056610">
    <property type="protein sequence ID" value="CAG8837777.1"/>
    <property type="molecule type" value="Genomic_DNA"/>
</dbReference>
<accession>A0ABN7WPT3</accession>
<evidence type="ECO:0000313" key="2">
    <source>
        <dbReference type="Proteomes" id="UP000789901"/>
    </source>
</evidence>
<comment type="caution">
    <text evidence="1">The sequence shown here is derived from an EMBL/GenBank/DDBJ whole genome shotgun (WGS) entry which is preliminary data.</text>
</comment>
<sequence length="55" mass="5842">MSEKSRKRVSDPVGRAGVGSVAFLAGLALSSDKRDRESVIGNWPLSVLIKSLGSR</sequence>
<protein>
    <submittedName>
        <fullName evidence="1">7316_t:CDS:1</fullName>
    </submittedName>
</protein>
<proteinExistence type="predicted"/>
<evidence type="ECO:0000313" key="1">
    <source>
        <dbReference type="EMBL" id="CAG8837777.1"/>
    </source>
</evidence>
<gene>
    <name evidence="1" type="ORF">GMARGA_LOCUS33655</name>
</gene>
<reference evidence="1 2" key="1">
    <citation type="submission" date="2021-06" db="EMBL/GenBank/DDBJ databases">
        <authorList>
            <person name="Kallberg Y."/>
            <person name="Tangrot J."/>
            <person name="Rosling A."/>
        </authorList>
    </citation>
    <scope>NUCLEOTIDE SEQUENCE [LARGE SCALE GENOMIC DNA]</scope>
    <source>
        <strain evidence="1 2">120-4 pot B 10/14</strain>
    </source>
</reference>
<feature type="non-terminal residue" evidence="1">
    <location>
        <position position="55"/>
    </location>
</feature>
<dbReference type="Proteomes" id="UP000789901">
    <property type="component" value="Unassembled WGS sequence"/>
</dbReference>
<organism evidence="1 2">
    <name type="scientific">Gigaspora margarita</name>
    <dbReference type="NCBI Taxonomy" id="4874"/>
    <lineage>
        <taxon>Eukaryota</taxon>
        <taxon>Fungi</taxon>
        <taxon>Fungi incertae sedis</taxon>
        <taxon>Mucoromycota</taxon>
        <taxon>Glomeromycotina</taxon>
        <taxon>Glomeromycetes</taxon>
        <taxon>Diversisporales</taxon>
        <taxon>Gigasporaceae</taxon>
        <taxon>Gigaspora</taxon>
    </lineage>
</organism>
<name>A0ABN7WPT3_GIGMA</name>
<keyword evidence="2" id="KW-1185">Reference proteome</keyword>